<evidence type="ECO:0000256" key="5">
    <source>
        <dbReference type="ARBA" id="ARBA00022989"/>
    </source>
</evidence>
<feature type="transmembrane region" description="Helical" evidence="8">
    <location>
        <begin position="282"/>
        <end position="300"/>
    </location>
</feature>
<keyword evidence="5 8" id="KW-1133">Transmembrane helix</keyword>
<comment type="caution">
    <text evidence="10">The sequence shown here is derived from an EMBL/GenBank/DDBJ whole genome shotgun (WGS) entry which is preliminary data.</text>
</comment>
<dbReference type="InterPro" id="IPR036259">
    <property type="entry name" value="MFS_trans_sf"/>
</dbReference>
<dbReference type="PANTHER" id="PTHR23517">
    <property type="entry name" value="RESISTANCE PROTEIN MDTM, PUTATIVE-RELATED-RELATED"/>
    <property type="match status" value="1"/>
</dbReference>
<dbReference type="InterPro" id="IPR020846">
    <property type="entry name" value="MFS_dom"/>
</dbReference>
<dbReference type="PANTHER" id="PTHR23517:SF2">
    <property type="entry name" value="MULTIDRUG RESISTANCE PROTEIN MDTH"/>
    <property type="match status" value="1"/>
</dbReference>
<keyword evidence="3" id="KW-1003">Cell membrane</keyword>
<feature type="transmembrane region" description="Helical" evidence="8">
    <location>
        <begin position="128"/>
        <end position="146"/>
    </location>
</feature>
<dbReference type="RefSeq" id="WP_344256986.1">
    <property type="nucleotide sequence ID" value="NZ_BAAARE010000025.1"/>
</dbReference>
<feature type="transmembrane region" description="Helical" evidence="8">
    <location>
        <begin position="366"/>
        <end position="392"/>
    </location>
</feature>
<keyword evidence="4 8" id="KW-0812">Transmembrane</keyword>
<evidence type="ECO:0000256" key="8">
    <source>
        <dbReference type="SAM" id="Phobius"/>
    </source>
</evidence>
<evidence type="ECO:0000256" key="7">
    <source>
        <dbReference type="SAM" id="MobiDB-lite"/>
    </source>
</evidence>
<feature type="transmembrane region" description="Helical" evidence="8">
    <location>
        <begin position="93"/>
        <end position="116"/>
    </location>
</feature>
<keyword evidence="2" id="KW-0813">Transport</keyword>
<dbReference type="EMBL" id="BAAARE010000025">
    <property type="protein sequence ID" value="GAA2498713.1"/>
    <property type="molecule type" value="Genomic_DNA"/>
</dbReference>
<evidence type="ECO:0000256" key="3">
    <source>
        <dbReference type="ARBA" id="ARBA00022475"/>
    </source>
</evidence>
<feature type="transmembrane region" description="Helical" evidence="8">
    <location>
        <begin position="66"/>
        <end position="87"/>
    </location>
</feature>
<dbReference type="Gene3D" id="1.20.1250.20">
    <property type="entry name" value="MFS general substrate transporter like domains"/>
    <property type="match status" value="1"/>
</dbReference>
<gene>
    <name evidence="10" type="ORF">GCM10009858_41320</name>
</gene>
<accession>A0ABN3MAM0</accession>
<evidence type="ECO:0000256" key="1">
    <source>
        <dbReference type="ARBA" id="ARBA00004651"/>
    </source>
</evidence>
<evidence type="ECO:0000313" key="10">
    <source>
        <dbReference type="EMBL" id="GAA2498713.1"/>
    </source>
</evidence>
<comment type="subcellular location">
    <subcellularLocation>
        <location evidence="1">Cell membrane</location>
        <topology evidence="1">Multi-pass membrane protein</topology>
    </subcellularLocation>
</comment>
<dbReference type="PROSITE" id="PS50850">
    <property type="entry name" value="MFS"/>
    <property type="match status" value="1"/>
</dbReference>
<feature type="transmembrane region" description="Helical" evidence="8">
    <location>
        <begin position="32"/>
        <end position="54"/>
    </location>
</feature>
<feature type="transmembrane region" description="Helical" evidence="8">
    <location>
        <begin position="158"/>
        <end position="179"/>
    </location>
</feature>
<proteinExistence type="predicted"/>
<sequence length="447" mass="46037">MRTKLLILASSIGMLGWGTVLPYQYAYAANTRGWGALAAALASTLFSVGALVAAPFAGRLSDRFNPVAVAVVAKLLAAVGVGSLVWAQSAPAFLIGMFVFGFGLTAAGPAASVLVLRWAGSDDRRKVFAYKFTAEAIGMAVGAFVAGQFVDLSRTDGMTFAFVAAGAGFAISAVLIHVAGIGAPSEVAPDLAAGEAETRLGTMDALRRIFAVPALRWTAVVAVALALGFYAQFESGLPAYALTVLDVDESAIGLAAAVNCVVIVLLQVVVVRVTARRNAASLLMVVGAIWTLSWVVLSVAQLTPEVASALFVTTFGIFAVGETMYAPVLNPLTASLAPRGLVGTTLGTFTAIQTTFSAVGPLVAGALLGMGLANGFLALHVVISLVAVYGAWRLRASLRARRVEERRVEERRRAAEVTAEVAAEVTAGSAGPRTVTEPTLAPVPATA</sequence>
<evidence type="ECO:0000256" key="4">
    <source>
        <dbReference type="ARBA" id="ARBA00022692"/>
    </source>
</evidence>
<dbReference type="InterPro" id="IPR011701">
    <property type="entry name" value="MFS"/>
</dbReference>
<feature type="transmembrane region" description="Helical" evidence="8">
    <location>
        <begin position="306"/>
        <end position="328"/>
    </location>
</feature>
<feature type="domain" description="Major facilitator superfamily (MFS) profile" evidence="9">
    <location>
        <begin position="1"/>
        <end position="399"/>
    </location>
</feature>
<evidence type="ECO:0000259" key="9">
    <source>
        <dbReference type="PROSITE" id="PS50850"/>
    </source>
</evidence>
<feature type="transmembrane region" description="Helical" evidence="8">
    <location>
        <begin position="209"/>
        <end position="231"/>
    </location>
</feature>
<evidence type="ECO:0000256" key="2">
    <source>
        <dbReference type="ARBA" id="ARBA00022448"/>
    </source>
</evidence>
<feature type="transmembrane region" description="Helical" evidence="8">
    <location>
        <begin position="251"/>
        <end position="270"/>
    </location>
</feature>
<evidence type="ECO:0000256" key="6">
    <source>
        <dbReference type="ARBA" id="ARBA00023136"/>
    </source>
</evidence>
<dbReference type="SUPFAM" id="SSF103473">
    <property type="entry name" value="MFS general substrate transporter"/>
    <property type="match status" value="1"/>
</dbReference>
<dbReference type="InterPro" id="IPR050171">
    <property type="entry name" value="MFS_Transporters"/>
</dbReference>
<dbReference type="Pfam" id="PF07690">
    <property type="entry name" value="MFS_1"/>
    <property type="match status" value="1"/>
</dbReference>
<feature type="transmembrane region" description="Helical" evidence="8">
    <location>
        <begin position="340"/>
        <end position="360"/>
    </location>
</feature>
<organism evidence="10 11">
    <name type="scientific">Terrabacter carboxydivorans</name>
    <dbReference type="NCBI Taxonomy" id="619730"/>
    <lineage>
        <taxon>Bacteria</taxon>
        <taxon>Bacillati</taxon>
        <taxon>Actinomycetota</taxon>
        <taxon>Actinomycetes</taxon>
        <taxon>Micrococcales</taxon>
        <taxon>Intrasporangiaceae</taxon>
        <taxon>Terrabacter</taxon>
    </lineage>
</organism>
<evidence type="ECO:0000313" key="11">
    <source>
        <dbReference type="Proteomes" id="UP001500730"/>
    </source>
</evidence>
<protein>
    <recommendedName>
        <fullName evidence="9">Major facilitator superfamily (MFS) profile domain-containing protein</fullName>
    </recommendedName>
</protein>
<feature type="region of interest" description="Disordered" evidence="7">
    <location>
        <begin position="427"/>
        <end position="447"/>
    </location>
</feature>
<reference evidence="10 11" key="1">
    <citation type="journal article" date="2019" name="Int. J. Syst. Evol. Microbiol.">
        <title>The Global Catalogue of Microorganisms (GCM) 10K type strain sequencing project: providing services to taxonomists for standard genome sequencing and annotation.</title>
        <authorList>
            <consortium name="The Broad Institute Genomics Platform"/>
            <consortium name="The Broad Institute Genome Sequencing Center for Infectious Disease"/>
            <person name="Wu L."/>
            <person name="Ma J."/>
        </authorList>
    </citation>
    <scope>NUCLEOTIDE SEQUENCE [LARGE SCALE GENOMIC DNA]</scope>
    <source>
        <strain evidence="10 11">JCM 16259</strain>
    </source>
</reference>
<name>A0ABN3MAM0_9MICO</name>
<keyword evidence="6 8" id="KW-0472">Membrane</keyword>
<dbReference type="Proteomes" id="UP001500730">
    <property type="component" value="Unassembled WGS sequence"/>
</dbReference>
<keyword evidence="11" id="KW-1185">Reference proteome</keyword>